<feature type="transmembrane region" description="Helical" evidence="3">
    <location>
        <begin position="12"/>
        <end position="33"/>
    </location>
</feature>
<dbReference type="Gene3D" id="1.10.287.470">
    <property type="entry name" value="Helix hairpin bin"/>
    <property type="match status" value="1"/>
</dbReference>
<keyword evidence="3" id="KW-0472">Membrane</keyword>
<feature type="domain" description="Multidrug resistance protein MdtA-like barrel-sandwich hybrid" evidence="4">
    <location>
        <begin position="77"/>
        <end position="218"/>
    </location>
</feature>
<keyword evidence="3" id="KW-1133">Transmembrane helix</keyword>
<dbReference type="EMBL" id="JAMFTH010000001">
    <property type="protein sequence ID" value="MCP8897961.1"/>
    <property type="molecule type" value="Genomic_DNA"/>
</dbReference>
<evidence type="ECO:0000259" key="4">
    <source>
        <dbReference type="Pfam" id="PF25917"/>
    </source>
</evidence>
<dbReference type="GO" id="GO:0015562">
    <property type="term" value="F:efflux transmembrane transporter activity"/>
    <property type="evidence" value="ECO:0007669"/>
    <property type="project" value="TreeGrafter"/>
</dbReference>
<dbReference type="InterPro" id="IPR006143">
    <property type="entry name" value="RND_pump_MFP"/>
</dbReference>
<name>A0A9X2HWN2_9GAMM</name>
<keyword evidence="3" id="KW-0812">Transmembrane</keyword>
<dbReference type="InterPro" id="IPR058625">
    <property type="entry name" value="MdtA-like_BSH"/>
</dbReference>
<comment type="caution">
    <text evidence="5">The sequence shown here is derived from an EMBL/GenBank/DDBJ whole genome shotgun (WGS) entry which is preliminary data.</text>
</comment>
<dbReference type="GO" id="GO:1990281">
    <property type="term" value="C:efflux pump complex"/>
    <property type="evidence" value="ECO:0007669"/>
    <property type="project" value="TreeGrafter"/>
</dbReference>
<dbReference type="Gene3D" id="2.40.30.170">
    <property type="match status" value="1"/>
</dbReference>
<sequence length="396" mass="42630">MQTPGFFRRNMRWLLPITIIIMAIVVVVILAGLREGPPMKPPADNAPLVELRTLTPGPLQLTVTSQGLVQPKYTTNLVAQVSGEIVSLNDTFVRGGFVKKGDVLATIDPTNYEVALQNAKASLASAQAGLEQEQAQSEVARVEWEDINDRPAPALGLRKPQLAQAQAQLIASEAALKQARKDLERTQIVAPYDALVVAREVSLGTFVNTGTNLGQVVDVSSAEVRLPVGESEYAYLPNGGIGSEVTLRAGEQTWPAQVVRSEGLVDDETRMRYLVAEYRDPYHRESSSDLPALSFGTFVVAQLQGAQIQSAVTIPRTLYSNGTVPLFTEGSLTLRQVEVLRHEGGNTVIQSGLQAGDRLVLTPLELAVDGMKLKERDAATQDGAEDGEPADVEGAD</sequence>
<keyword evidence="6" id="KW-1185">Reference proteome</keyword>
<evidence type="ECO:0000256" key="2">
    <source>
        <dbReference type="SAM" id="MobiDB-lite"/>
    </source>
</evidence>
<dbReference type="Gene3D" id="2.40.50.100">
    <property type="match status" value="1"/>
</dbReference>
<evidence type="ECO:0000256" key="1">
    <source>
        <dbReference type="ARBA" id="ARBA00009477"/>
    </source>
</evidence>
<dbReference type="Gene3D" id="2.40.420.20">
    <property type="match status" value="1"/>
</dbReference>
<reference evidence="5" key="1">
    <citation type="submission" date="2022-05" db="EMBL/GenBank/DDBJ databases">
        <authorList>
            <person name="Sun H.-N."/>
        </authorList>
    </citation>
    <scope>NUCLEOTIDE SEQUENCE</scope>
    <source>
        <strain evidence="5">HB14</strain>
    </source>
</reference>
<proteinExistence type="inferred from homology"/>
<dbReference type="PANTHER" id="PTHR30469:SF12">
    <property type="entry name" value="MULTIDRUG RESISTANCE PROTEIN MDTA"/>
    <property type="match status" value="1"/>
</dbReference>
<dbReference type="Proteomes" id="UP001139319">
    <property type="component" value="Unassembled WGS sequence"/>
</dbReference>
<feature type="compositionally biased region" description="Acidic residues" evidence="2">
    <location>
        <begin position="383"/>
        <end position="396"/>
    </location>
</feature>
<dbReference type="RefSeq" id="WP_253966257.1">
    <property type="nucleotide sequence ID" value="NZ_JAMFTH010000001.1"/>
</dbReference>
<protein>
    <submittedName>
        <fullName evidence="5">Efflux RND transporter periplasmic adaptor subunit</fullName>
    </submittedName>
</protein>
<dbReference type="NCBIfam" id="TIGR01730">
    <property type="entry name" value="RND_mfp"/>
    <property type="match status" value="1"/>
</dbReference>
<accession>A0A9X2HWN2</accession>
<dbReference type="Pfam" id="PF25917">
    <property type="entry name" value="BSH_RND"/>
    <property type="match status" value="1"/>
</dbReference>
<reference evidence="5" key="2">
    <citation type="submission" date="2023-01" db="EMBL/GenBank/DDBJ databases">
        <title>Gilvimarinus xylanilyticus HB14 isolated from Caulerpa lentillifera aquaculture base in Hainan, China.</title>
        <authorList>
            <person name="Zhang Y.-J."/>
        </authorList>
    </citation>
    <scope>NUCLEOTIDE SEQUENCE</scope>
    <source>
        <strain evidence="5">HB14</strain>
    </source>
</reference>
<feature type="region of interest" description="Disordered" evidence="2">
    <location>
        <begin position="375"/>
        <end position="396"/>
    </location>
</feature>
<dbReference type="PANTHER" id="PTHR30469">
    <property type="entry name" value="MULTIDRUG RESISTANCE PROTEIN MDTA"/>
    <property type="match status" value="1"/>
</dbReference>
<evidence type="ECO:0000313" key="5">
    <source>
        <dbReference type="EMBL" id="MCP8897961.1"/>
    </source>
</evidence>
<dbReference type="SUPFAM" id="SSF111369">
    <property type="entry name" value="HlyD-like secretion proteins"/>
    <property type="match status" value="1"/>
</dbReference>
<gene>
    <name evidence="5" type="ORF">M6D89_01460</name>
</gene>
<evidence type="ECO:0000256" key="3">
    <source>
        <dbReference type="SAM" id="Phobius"/>
    </source>
</evidence>
<dbReference type="AlphaFoldDB" id="A0A9X2HWN2"/>
<organism evidence="5 6">
    <name type="scientific">Gilvimarinus xylanilyticus</name>
    <dbReference type="NCBI Taxonomy" id="2944139"/>
    <lineage>
        <taxon>Bacteria</taxon>
        <taxon>Pseudomonadati</taxon>
        <taxon>Pseudomonadota</taxon>
        <taxon>Gammaproteobacteria</taxon>
        <taxon>Cellvibrionales</taxon>
        <taxon>Cellvibrionaceae</taxon>
        <taxon>Gilvimarinus</taxon>
    </lineage>
</organism>
<comment type="similarity">
    <text evidence="1">Belongs to the membrane fusion protein (MFP) (TC 8.A.1) family.</text>
</comment>
<evidence type="ECO:0000313" key="6">
    <source>
        <dbReference type="Proteomes" id="UP001139319"/>
    </source>
</evidence>